<protein>
    <submittedName>
        <fullName evidence="1">Uncharacterized protein</fullName>
    </submittedName>
</protein>
<dbReference type="InParanoid" id="W0DZ99"/>
<dbReference type="RefSeq" id="WP_006459407.1">
    <property type="nucleotide sequence ID" value="NZ_CP007030.1"/>
</dbReference>
<proteinExistence type="predicted"/>
<evidence type="ECO:0000313" key="2">
    <source>
        <dbReference type="Proteomes" id="UP000005380"/>
    </source>
</evidence>
<dbReference type="EMBL" id="CP007030">
    <property type="protein sequence ID" value="AHF02309.1"/>
    <property type="molecule type" value="Genomic_DNA"/>
</dbReference>
<name>W0DZ99_9GAMM</name>
<dbReference type="AlphaFoldDB" id="W0DZ99"/>
<dbReference type="STRING" id="717772.THIAE_06265"/>
<dbReference type="Proteomes" id="UP000005380">
    <property type="component" value="Chromosome"/>
</dbReference>
<dbReference type="HOGENOM" id="CLU_1730572_0_0_6"/>
<accession>W0DZ99</accession>
<reference evidence="1 2" key="1">
    <citation type="submission" date="2013-12" db="EMBL/GenBank/DDBJ databases">
        <authorList>
            <consortium name="DOE Joint Genome Institute"/>
            <person name="Kappler U."/>
            <person name="Huntemann M."/>
            <person name="Han J."/>
            <person name="Chen A."/>
            <person name="Kyrpides N."/>
            <person name="Mavromatis K."/>
            <person name="Markowitz V."/>
            <person name="Palaniappan K."/>
            <person name="Ivanova N."/>
            <person name="Schaumberg A."/>
            <person name="Pati A."/>
            <person name="Liolios K."/>
            <person name="Nordberg H.P."/>
            <person name="Cantor M.N."/>
            <person name="Hua S.X."/>
            <person name="Woyke T."/>
        </authorList>
    </citation>
    <scope>NUCLEOTIDE SEQUENCE [LARGE SCALE GENOMIC DNA]</scope>
    <source>
        <strain evidence="2">AL2</strain>
    </source>
</reference>
<evidence type="ECO:0000313" key="1">
    <source>
        <dbReference type="EMBL" id="AHF02309.1"/>
    </source>
</evidence>
<keyword evidence="2" id="KW-1185">Reference proteome</keyword>
<dbReference type="KEGG" id="tao:THIAE_06265"/>
<organism evidence="1 2">
    <name type="scientific">Thiomicrospira aerophila AL3</name>
    <dbReference type="NCBI Taxonomy" id="717772"/>
    <lineage>
        <taxon>Bacteria</taxon>
        <taxon>Pseudomonadati</taxon>
        <taxon>Pseudomonadota</taxon>
        <taxon>Gammaproteobacteria</taxon>
        <taxon>Thiotrichales</taxon>
        <taxon>Piscirickettsiaceae</taxon>
        <taxon>Thiomicrospira</taxon>
    </lineage>
</organism>
<gene>
    <name evidence="1" type="ORF">THIAE_06265</name>
</gene>
<sequence>MKIQTVFYKENPAKPGFMMLDRYATIQEIEDQVHAVLSVSHEINNFNTSRLIGEQLTSCLFNGLEYEWLSWDRSILDWRADPKTTVLPEKFAYNLHFLVRKGNSEGMVISLLHLSNDGKFTEVCSIKYLGYTDEQVYLIGNHLSKALSLGY</sequence>